<reference evidence="2" key="1">
    <citation type="journal article" date="2021" name="Proc. Natl. Acad. Sci. U.S.A.">
        <title>A Catalog of Tens of Thousands of Viruses from Human Metagenomes Reveals Hidden Associations with Chronic Diseases.</title>
        <authorList>
            <person name="Tisza M.J."/>
            <person name="Buck C.B."/>
        </authorList>
    </citation>
    <scope>NUCLEOTIDE SEQUENCE</scope>
    <source>
        <strain evidence="2">CtsIb3</strain>
    </source>
</reference>
<feature type="domain" description="Phage terminase large subunit N-terminal" evidence="1">
    <location>
        <begin position="121"/>
        <end position="217"/>
    </location>
</feature>
<accession>A0A8S5URC4</accession>
<dbReference type="Gene3D" id="3.40.50.300">
    <property type="entry name" value="P-loop containing nucleotide triphosphate hydrolases"/>
    <property type="match status" value="1"/>
</dbReference>
<dbReference type="EMBL" id="BK016124">
    <property type="protein sequence ID" value="DAF96962.1"/>
    <property type="molecule type" value="Genomic_DNA"/>
</dbReference>
<organism evidence="2">
    <name type="scientific">Myoviridae sp. ctsIb3</name>
    <dbReference type="NCBI Taxonomy" id="2825189"/>
    <lineage>
        <taxon>Viruses</taxon>
        <taxon>Duplodnaviria</taxon>
        <taxon>Heunggongvirae</taxon>
        <taxon>Uroviricota</taxon>
        <taxon>Caudoviricetes</taxon>
    </lineage>
</organism>
<name>A0A8S5URC4_9CAUD</name>
<proteinExistence type="predicted"/>
<dbReference type="Pfam" id="PF04466">
    <property type="entry name" value="Terminase_3"/>
    <property type="match status" value="1"/>
</dbReference>
<dbReference type="Gene3D" id="3.30.420.280">
    <property type="match status" value="1"/>
</dbReference>
<dbReference type="InterPro" id="IPR035412">
    <property type="entry name" value="Terminase_L_N"/>
</dbReference>
<evidence type="ECO:0000259" key="1">
    <source>
        <dbReference type="Pfam" id="PF04466"/>
    </source>
</evidence>
<dbReference type="InterPro" id="IPR027417">
    <property type="entry name" value="P-loop_NTPase"/>
</dbReference>
<sequence length="422" mass="48064">MNIPAPFTKNQTRFFFDCFDHWLNVAEGGKRGGKNVLITMAYCAILEKHPSRIHLIAGVSTATARLNILDCDGFGMKNYFEGRCREGVYQNRDCLYVQTATGEKIVLVSGGGKAGDEKLIKGNTYGTAYITEVNECSEAFIQEVFDRTLSSPNRKVFHDLNPKAEGHWYYKTVLDFHEEKQKADPHYGLNYGHFTIADNMSISDDQLRAVLATYDRKSIWYARDILGQRKAAEGLIYDMFDPKANVYTVPPVAMRAVSTRTIAVDYGTLNACIFADTYDDGEVVRVDREYRWDGRRERRQKTDEEYADDFMEFMGKDPCAAYVDPSAASFIAALRQRGVYVMEANNDVLNGIRRCSTLIAKRRLLVNASCVGILEEFGLYRWDDKAALLGVEKPVKENDHGMDAIRYYINSLPDWRFERVQT</sequence>
<protein>
    <submittedName>
        <fullName evidence="2">Large terminase</fullName>
    </submittedName>
</protein>
<evidence type="ECO:0000313" key="2">
    <source>
        <dbReference type="EMBL" id="DAF96962.1"/>
    </source>
</evidence>